<accession>A0A0T6BBQ6</accession>
<sequence>MEIFMYIGAKDGYLNIVKYFVKHGADVDGYCKRGFTPLYLAAKSNQMDIVEFLLEDGADVNKRTIKGFTPLSIAIKQKCVNIVELLLRNGANVNKKNKGGFSPLSVAVRYGYFDTNEPLLRETKVKIKGDVNNALPVSAANGRLTIVRLLLNSGANVDNINGNKLLLAAATEGHLDVVKTLLEKGADANVRTKEGYTPLSIAIRRGHIAIAKILLKYLGVQNLQDVDQLFFLAVRYGHLNIIHLLLENDICMNEGISLLYTAAKEGFLDIVEFLVIQKGVNAKEGIKDGFTPFRIAAYQGNEQIVRFLVKNGEDVDDRDENGITLLLTLACTTNRECYNIARFLLDKGADVNVKAKNGFMPLHIAAISGCLHMFKLLCEKGADVDAKAEDGVTPRLLLREMGHSHILDYLKRDEGNVNA</sequence>
<dbReference type="OrthoDB" id="194358at2759"/>
<feature type="repeat" description="ANK" evidence="3">
    <location>
        <begin position="321"/>
        <end position="356"/>
    </location>
</feature>
<dbReference type="SMART" id="SM00248">
    <property type="entry name" value="ANK"/>
    <property type="match status" value="12"/>
</dbReference>
<dbReference type="PRINTS" id="PR01415">
    <property type="entry name" value="ANKYRIN"/>
</dbReference>
<evidence type="ECO:0000313" key="4">
    <source>
        <dbReference type="EMBL" id="KRT84770.1"/>
    </source>
</evidence>
<dbReference type="Proteomes" id="UP000051574">
    <property type="component" value="Unassembled WGS sequence"/>
</dbReference>
<comment type="caution">
    <text evidence="4">The sequence shown here is derived from an EMBL/GenBank/DDBJ whole genome shotgun (WGS) entry which is preliminary data.</text>
</comment>
<organism evidence="4 5">
    <name type="scientific">Oryctes borbonicus</name>
    <dbReference type="NCBI Taxonomy" id="1629725"/>
    <lineage>
        <taxon>Eukaryota</taxon>
        <taxon>Metazoa</taxon>
        <taxon>Ecdysozoa</taxon>
        <taxon>Arthropoda</taxon>
        <taxon>Hexapoda</taxon>
        <taxon>Insecta</taxon>
        <taxon>Pterygota</taxon>
        <taxon>Neoptera</taxon>
        <taxon>Endopterygota</taxon>
        <taxon>Coleoptera</taxon>
        <taxon>Polyphaga</taxon>
        <taxon>Scarabaeiformia</taxon>
        <taxon>Scarabaeidae</taxon>
        <taxon>Dynastinae</taxon>
        <taxon>Oryctes</taxon>
    </lineage>
</organism>
<dbReference type="InterPro" id="IPR002110">
    <property type="entry name" value="Ankyrin_rpt"/>
</dbReference>
<feature type="repeat" description="ANK" evidence="3">
    <location>
        <begin position="288"/>
        <end position="320"/>
    </location>
</feature>
<dbReference type="Pfam" id="PF12796">
    <property type="entry name" value="Ank_2"/>
    <property type="match status" value="4"/>
</dbReference>
<feature type="repeat" description="ANK" evidence="3">
    <location>
        <begin position="357"/>
        <end position="389"/>
    </location>
</feature>
<evidence type="ECO:0000256" key="1">
    <source>
        <dbReference type="ARBA" id="ARBA00022737"/>
    </source>
</evidence>
<reference evidence="4 5" key="1">
    <citation type="submission" date="2015-09" db="EMBL/GenBank/DDBJ databases">
        <title>Draft genome of the scarab beetle Oryctes borbonicus.</title>
        <authorList>
            <person name="Meyer J.M."/>
            <person name="Markov G.V."/>
            <person name="Baskaran P."/>
            <person name="Herrmann M."/>
            <person name="Sommer R.J."/>
            <person name="Roedelsperger C."/>
        </authorList>
    </citation>
    <scope>NUCLEOTIDE SEQUENCE [LARGE SCALE GENOMIC DNA]</scope>
    <source>
        <strain evidence="4">OB123</strain>
        <tissue evidence="4">Whole animal</tissue>
    </source>
</reference>
<dbReference type="Gene3D" id="1.25.40.20">
    <property type="entry name" value="Ankyrin repeat-containing domain"/>
    <property type="match status" value="3"/>
</dbReference>
<dbReference type="PANTHER" id="PTHR24198">
    <property type="entry name" value="ANKYRIN REPEAT AND PROTEIN KINASE DOMAIN-CONTAINING PROTEIN"/>
    <property type="match status" value="1"/>
</dbReference>
<keyword evidence="1" id="KW-0677">Repeat</keyword>
<gene>
    <name evidence="4" type="ORF">AMK59_2044</name>
</gene>
<evidence type="ECO:0000256" key="3">
    <source>
        <dbReference type="PROSITE-ProRule" id="PRU00023"/>
    </source>
</evidence>
<evidence type="ECO:0000313" key="5">
    <source>
        <dbReference type="Proteomes" id="UP000051574"/>
    </source>
</evidence>
<protein>
    <submittedName>
        <fullName evidence="4">Ankyrin repeat-containing protein</fullName>
    </submittedName>
</protein>
<dbReference type="PROSITE" id="PS50088">
    <property type="entry name" value="ANK_REPEAT"/>
    <property type="match status" value="8"/>
</dbReference>
<evidence type="ECO:0000256" key="2">
    <source>
        <dbReference type="ARBA" id="ARBA00023043"/>
    </source>
</evidence>
<dbReference type="EMBL" id="LJIG01002170">
    <property type="protein sequence ID" value="KRT84770.1"/>
    <property type="molecule type" value="Genomic_DNA"/>
</dbReference>
<dbReference type="PROSITE" id="PS50297">
    <property type="entry name" value="ANK_REP_REGION"/>
    <property type="match status" value="7"/>
</dbReference>
<dbReference type="PANTHER" id="PTHR24198:SF165">
    <property type="entry name" value="ANKYRIN REPEAT-CONTAINING PROTEIN-RELATED"/>
    <property type="match status" value="1"/>
</dbReference>
<feature type="repeat" description="ANK" evidence="3">
    <location>
        <begin position="194"/>
        <end position="226"/>
    </location>
</feature>
<name>A0A0T6BBQ6_9SCAR</name>
<keyword evidence="2 3" id="KW-0040">ANK repeat</keyword>
<dbReference type="SUPFAM" id="SSF48403">
    <property type="entry name" value="Ankyrin repeat"/>
    <property type="match status" value="2"/>
</dbReference>
<feature type="repeat" description="ANK" evidence="3">
    <location>
        <begin position="130"/>
        <end position="162"/>
    </location>
</feature>
<feature type="repeat" description="ANK" evidence="3">
    <location>
        <begin position="66"/>
        <end position="98"/>
    </location>
</feature>
<feature type="repeat" description="ANK" evidence="3">
    <location>
        <begin position="161"/>
        <end position="193"/>
    </location>
</feature>
<proteinExistence type="predicted"/>
<keyword evidence="5" id="KW-1185">Reference proteome</keyword>
<dbReference type="InterPro" id="IPR036770">
    <property type="entry name" value="Ankyrin_rpt-contain_sf"/>
</dbReference>
<feature type="repeat" description="ANK" evidence="3">
    <location>
        <begin position="33"/>
        <end position="65"/>
    </location>
</feature>
<dbReference type="AlphaFoldDB" id="A0A0T6BBQ6"/>